<name>A0A371GVK0_MUCPR</name>
<comment type="caution">
    <text evidence="3">The sequence shown here is derived from an EMBL/GenBank/DDBJ whole genome shotgun (WGS) entry which is preliminary data.</text>
</comment>
<protein>
    <recommendedName>
        <fullName evidence="2">Retrotransposon gag domain-containing protein</fullName>
    </recommendedName>
</protein>
<gene>
    <name evidence="3" type="ORF">CR513_23031</name>
</gene>
<evidence type="ECO:0000256" key="1">
    <source>
        <dbReference type="SAM" id="MobiDB-lite"/>
    </source>
</evidence>
<dbReference type="OrthoDB" id="695705at2759"/>
<evidence type="ECO:0000313" key="3">
    <source>
        <dbReference type="EMBL" id="RDX94571.1"/>
    </source>
</evidence>
<reference evidence="3" key="1">
    <citation type="submission" date="2018-05" db="EMBL/GenBank/DDBJ databases">
        <title>Draft genome of Mucuna pruriens seed.</title>
        <authorList>
            <person name="Nnadi N.E."/>
            <person name="Vos R."/>
            <person name="Hasami M.H."/>
            <person name="Devisetty U.K."/>
            <person name="Aguiy J.C."/>
        </authorList>
    </citation>
    <scope>NUCLEOTIDE SEQUENCE [LARGE SCALE GENOMIC DNA]</scope>
    <source>
        <strain evidence="3">JCA_2017</strain>
    </source>
</reference>
<evidence type="ECO:0000259" key="2">
    <source>
        <dbReference type="Pfam" id="PF03732"/>
    </source>
</evidence>
<dbReference type="PANTHER" id="PTHR35046:SF9">
    <property type="entry name" value="RNA-DIRECTED DNA POLYMERASE"/>
    <property type="match status" value="1"/>
</dbReference>
<feature type="region of interest" description="Disordered" evidence="1">
    <location>
        <begin position="151"/>
        <end position="202"/>
    </location>
</feature>
<dbReference type="Proteomes" id="UP000257109">
    <property type="component" value="Unassembled WGS sequence"/>
</dbReference>
<organism evidence="3 4">
    <name type="scientific">Mucuna pruriens</name>
    <name type="common">Velvet bean</name>
    <name type="synonym">Dolichos pruriens</name>
    <dbReference type="NCBI Taxonomy" id="157652"/>
    <lineage>
        <taxon>Eukaryota</taxon>
        <taxon>Viridiplantae</taxon>
        <taxon>Streptophyta</taxon>
        <taxon>Embryophyta</taxon>
        <taxon>Tracheophyta</taxon>
        <taxon>Spermatophyta</taxon>
        <taxon>Magnoliopsida</taxon>
        <taxon>eudicotyledons</taxon>
        <taxon>Gunneridae</taxon>
        <taxon>Pentapetalae</taxon>
        <taxon>rosids</taxon>
        <taxon>fabids</taxon>
        <taxon>Fabales</taxon>
        <taxon>Fabaceae</taxon>
        <taxon>Papilionoideae</taxon>
        <taxon>50 kb inversion clade</taxon>
        <taxon>NPAAA clade</taxon>
        <taxon>indigoferoid/millettioid clade</taxon>
        <taxon>Phaseoleae</taxon>
        <taxon>Mucuna</taxon>
    </lineage>
</organism>
<dbReference type="InterPro" id="IPR005162">
    <property type="entry name" value="Retrotrans_gag_dom"/>
</dbReference>
<evidence type="ECO:0000313" key="4">
    <source>
        <dbReference type="Proteomes" id="UP000257109"/>
    </source>
</evidence>
<feature type="non-terminal residue" evidence="3">
    <location>
        <position position="1"/>
    </location>
</feature>
<sequence>MLAKLTIPFGNLQLLNLLLCIHLIEIDAILKHRAPSWMEELGAKCMGVQGIVFTSLTTCWIAMLILCPLWSWSLRVGTGSDGWESAPRIDFVGVSTWLKLDIGVDWSGWDGFGWAKVDSMELASEAFMRSRPHETGVGLIMFEMGDRRERRQEKESYRERRHEEEPRRRYEEEPHKDRRERRYEEPHHERKRYFESPQRDERVVPRRAPMDALKYRIPPFVGDRDVESYLDWEIKVDQVLACFDYLDYEKVKMVTYEFIGRKRNADTWADLKMGLRSRFVPTSYARDLYNRLQCMYQGSKSVEEYHRDMEVALTRANVMESNKVTTTFSDMG</sequence>
<feature type="domain" description="Retrotransposon gag" evidence="2">
    <location>
        <begin position="263"/>
        <end position="325"/>
    </location>
</feature>
<dbReference type="EMBL" id="QJKJ01004337">
    <property type="protein sequence ID" value="RDX94571.1"/>
    <property type="molecule type" value="Genomic_DNA"/>
</dbReference>
<dbReference type="AlphaFoldDB" id="A0A371GVK0"/>
<dbReference type="PANTHER" id="PTHR35046">
    <property type="entry name" value="ZINC KNUCKLE (CCHC-TYPE) FAMILY PROTEIN"/>
    <property type="match status" value="1"/>
</dbReference>
<dbReference type="Pfam" id="PF03732">
    <property type="entry name" value="Retrotrans_gag"/>
    <property type="match status" value="1"/>
</dbReference>
<keyword evidence="4" id="KW-1185">Reference proteome</keyword>
<accession>A0A371GVK0</accession>
<proteinExistence type="predicted"/>